<proteinExistence type="predicted"/>
<dbReference type="SUPFAM" id="SSF52540">
    <property type="entry name" value="P-loop containing nucleoside triphosphate hydrolases"/>
    <property type="match status" value="1"/>
</dbReference>
<keyword evidence="3 5" id="KW-0067">ATP-binding</keyword>
<dbReference type="PANTHER" id="PTHR42939:SF1">
    <property type="entry name" value="ABC TRANSPORTER ATP-BINDING PROTEIN ALBC-RELATED"/>
    <property type="match status" value="1"/>
</dbReference>
<dbReference type="InterPro" id="IPR017871">
    <property type="entry name" value="ABC_transporter-like_CS"/>
</dbReference>
<dbReference type="OrthoDB" id="9804819at2"/>
<protein>
    <submittedName>
        <fullName evidence="5">ABC transporter ATP-binding protein</fullName>
    </submittedName>
</protein>
<dbReference type="CDD" id="cd03230">
    <property type="entry name" value="ABC_DR_subfamily_A"/>
    <property type="match status" value="1"/>
</dbReference>
<dbReference type="EMBL" id="AE014184">
    <property type="protein sequence ID" value="AAO44191.1"/>
    <property type="molecule type" value="Genomic_DNA"/>
</dbReference>
<evidence type="ECO:0000259" key="4">
    <source>
        <dbReference type="PROSITE" id="PS50893"/>
    </source>
</evidence>
<organism evidence="5 6">
    <name type="scientific">Tropheryma whipplei (strain Twist)</name>
    <name type="common">Whipple's bacillus</name>
    <dbReference type="NCBI Taxonomy" id="203267"/>
    <lineage>
        <taxon>Bacteria</taxon>
        <taxon>Bacillati</taxon>
        <taxon>Actinomycetota</taxon>
        <taxon>Actinomycetes</taxon>
        <taxon>Micrococcales</taxon>
        <taxon>Tropherymataceae</taxon>
        <taxon>Tropheryma</taxon>
    </lineage>
</organism>
<dbReference type="PANTHER" id="PTHR42939">
    <property type="entry name" value="ABC TRANSPORTER ATP-BINDING PROTEIN ALBC-RELATED"/>
    <property type="match status" value="1"/>
</dbReference>
<dbReference type="GO" id="GO:0005524">
    <property type="term" value="F:ATP binding"/>
    <property type="evidence" value="ECO:0007669"/>
    <property type="project" value="UniProtKB-KW"/>
</dbReference>
<dbReference type="InterPro" id="IPR027417">
    <property type="entry name" value="P-loop_NTPase"/>
</dbReference>
<evidence type="ECO:0000256" key="3">
    <source>
        <dbReference type="ARBA" id="ARBA00022840"/>
    </source>
</evidence>
<feature type="domain" description="ABC transporter" evidence="4">
    <location>
        <begin position="4"/>
        <end position="231"/>
    </location>
</feature>
<dbReference type="PROSITE" id="PS00211">
    <property type="entry name" value="ABC_TRANSPORTER_1"/>
    <property type="match status" value="1"/>
</dbReference>
<dbReference type="RefSeq" id="WP_011096070.1">
    <property type="nucleotide sequence ID" value="NC_004572.3"/>
</dbReference>
<dbReference type="PROSITE" id="PS50893">
    <property type="entry name" value="ABC_TRANSPORTER_2"/>
    <property type="match status" value="1"/>
</dbReference>
<evidence type="ECO:0000256" key="2">
    <source>
        <dbReference type="ARBA" id="ARBA00022741"/>
    </source>
</evidence>
<dbReference type="Proteomes" id="UP000002200">
    <property type="component" value="Chromosome"/>
</dbReference>
<evidence type="ECO:0000313" key="6">
    <source>
        <dbReference type="Proteomes" id="UP000002200"/>
    </source>
</evidence>
<evidence type="ECO:0000256" key="1">
    <source>
        <dbReference type="ARBA" id="ARBA00022448"/>
    </source>
</evidence>
<gene>
    <name evidence="5" type="ordered locus">TWT_094</name>
</gene>
<dbReference type="Pfam" id="PF00005">
    <property type="entry name" value="ABC_tran"/>
    <property type="match status" value="1"/>
</dbReference>
<dbReference type="KEGG" id="twh:TWT_094"/>
<keyword evidence="6" id="KW-1185">Reference proteome</keyword>
<dbReference type="GO" id="GO:0016887">
    <property type="term" value="F:ATP hydrolysis activity"/>
    <property type="evidence" value="ECO:0007669"/>
    <property type="project" value="InterPro"/>
</dbReference>
<evidence type="ECO:0000313" key="5">
    <source>
        <dbReference type="EMBL" id="AAO44191.1"/>
    </source>
</evidence>
<dbReference type="InterPro" id="IPR003439">
    <property type="entry name" value="ABC_transporter-like_ATP-bd"/>
</dbReference>
<name>Q83GY3_TROWT</name>
<dbReference type="AlphaFoldDB" id="Q83GY3"/>
<dbReference type="InterPro" id="IPR051782">
    <property type="entry name" value="ABC_Transporter_VariousFunc"/>
</dbReference>
<sequence>MNILSVQDVSFSYDKSTPAIYGVDLQIDPGEVVGLVGPNGSGKSTFIKLVFDLLELQKGQIQILGNNHRLTTARLASIYLPSDDDLPEFLTGDEYLRTLFRLYKRPFDKNSVLREFDRFGMRGRERNLIEDYSHGMRKKLQLISAFLLQLPLTVIDETINGIDLDAVYECRKSITELKSRGHSVLLCTHDFYFLQKVADKVIVFHQAKQIASFATPSHEHLEDRVAEILGVDLHDRGAL</sequence>
<dbReference type="eggNOG" id="COG1131">
    <property type="taxonomic scope" value="Bacteria"/>
</dbReference>
<dbReference type="HOGENOM" id="CLU_000604_1_2_11"/>
<keyword evidence="2" id="KW-0547">Nucleotide-binding</keyword>
<reference evidence="5 6" key="1">
    <citation type="journal article" date="2003" name="Genome Res.">
        <title>Tropheryma whipplei twist: a human pathogenic Actinobacteria with a reduced genome.</title>
        <authorList>
            <person name="Raoult D."/>
            <person name="Ogata H."/>
            <person name="Audic S."/>
            <person name="Robert C."/>
            <person name="Suhre K."/>
            <person name="Drancourt M."/>
            <person name="Claverie J.-M."/>
        </authorList>
    </citation>
    <scope>NUCLEOTIDE SEQUENCE [LARGE SCALE GENOMIC DNA]</scope>
    <source>
        <strain evidence="5 6">Twist</strain>
    </source>
</reference>
<dbReference type="STRING" id="203267.TWT_094"/>
<accession>Q83GY3</accession>
<dbReference type="GeneID" id="67387877"/>
<keyword evidence="1" id="KW-0813">Transport</keyword>
<dbReference type="Gene3D" id="3.40.50.300">
    <property type="entry name" value="P-loop containing nucleotide triphosphate hydrolases"/>
    <property type="match status" value="1"/>
</dbReference>